<keyword evidence="8" id="KW-0067">ATP-binding</keyword>
<keyword evidence="4 13" id="KW-0812">Transmembrane</keyword>
<dbReference type="Gene3D" id="3.30.200.20">
    <property type="entry name" value="Phosphorylase Kinase, domain 1"/>
    <property type="match status" value="1"/>
</dbReference>
<keyword evidence="2" id="KW-0597">Phosphoprotein</keyword>
<keyword evidence="6" id="KW-0677">Repeat</keyword>
<evidence type="ECO:0000256" key="14">
    <source>
        <dbReference type="SAM" id="SignalP"/>
    </source>
</evidence>
<feature type="domain" description="Protein kinase" evidence="15">
    <location>
        <begin position="312"/>
        <end position="591"/>
    </location>
</feature>
<dbReference type="InterPro" id="IPR013210">
    <property type="entry name" value="LRR_N_plant-typ"/>
</dbReference>
<dbReference type="Pfam" id="PF00560">
    <property type="entry name" value="LRR_1"/>
    <property type="match status" value="4"/>
</dbReference>
<proteinExistence type="predicted"/>
<accession>A0A6G1BVS4</accession>
<dbReference type="FunFam" id="1.10.510.10:FF:000609">
    <property type="entry name" value="Inactive LRR receptor-like serine/threonine-protein kinase BIR2"/>
    <property type="match status" value="1"/>
</dbReference>
<dbReference type="InterPro" id="IPR000719">
    <property type="entry name" value="Prot_kinase_dom"/>
</dbReference>
<dbReference type="SUPFAM" id="SSF56112">
    <property type="entry name" value="Protein kinase-like (PK-like)"/>
    <property type="match status" value="1"/>
</dbReference>
<comment type="caution">
    <text evidence="16">The sequence shown here is derived from an EMBL/GenBank/DDBJ whole genome shotgun (WGS) entry which is preliminary data.</text>
</comment>
<dbReference type="InterPro" id="IPR046959">
    <property type="entry name" value="PRK1-6/SRF4-like"/>
</dbReference>
<evidence type="ECO:0000256" key="10">
    <source>
        <dbReference type="ARBA" id="ARBA00023136"/>
    </source>
</evidence>
<keyword evidence="10 13" id="KW-0472">Membrane</keyword>
<evidence type="ECO:0000259" key="15">
    <source>
        <dbReference type="PROSITE" id="PS50011"/>
    </source>
</evidence>
<dbReference type="GO" id="GO:0016020">
    <property type="term" value="C:membrane"/>
    <property type="evidence" value="ECO:0007669"/>
    <property type="project" value="UniProtKB-SubCell"/>
</dbReference>
<dbReference type="InterPro" id="IPR011009">
    <property type="entry name" value="Kinase-like_dom_sf"/>
</dbReference>
<dbReference type="GO" id="GO:0004672">
    <property type="term" value="F:protein kinase activity"/>
    <property type="evidence" value="ECO:0007669"/>
    <property type="project" value="InterPro"/>
</dbReference>
<dbReference type="PANTHER" id="PTHR48007:SF86">
    <property type="entry name" value="(WILD MALAYSIAN BANANA) HYPOTHETICAL PROTEIN"/>
    <property type="match status" value="1"/>
</dbReference>
<dbReference type="InterPro" id="IPR001245">
    <property type="entry name" value="Ser-Thr/Tyr_kinase_cat_dom"/>
</dbReference>
<evidence type="ECO:0000313" key="17">
    <source>
        <dbReference type="Proteomes" id="UP000479710"/>
    </source>
</evidence>
<keyword evidence="7" id="KW-0547">Nucleotide-binding</keyword>
<evidence type="ECO:0000256" key="12">
    <source>
        <dbReference type="SAM" id="MobiDB-lite"/>
    </source>
</evidence>
<dbReference type="Pfam" id="PF08263">
    <property type="entry name" value="LRRNT_2"/>
    <property type="match status" value="1"/>
</dbReference>
<dbReference type="Gene3D" id="3.80.10.10">
    <property type="entry name" value="Ribonuclease Inhibitor"/>
    <property type="match status" value="1"/>
</dbReference>
<keyword evidence="17" id="KW-1185">Reference proteome</keyword>
<feature type="transmembrane region" description="Helical" evidence="13">
    <location>
        <begin position="218"/>
        <end position="245"/>
    </location>
</feature>
<dbReference type="InterPro" id="IPR001611">
    <property type="entry name" value="Leu-rich_rpt"/>
</dbReference>
<dbReference type="SUPFAM" id="SSF52058">
    <property type="entry name" value="L domain-like"/>
    <property type="match status" value="1"/>
</dbReference>
<dbReference type="Proteomes" id="UP000479710">
    <property type="component" value="Unassembled WGS sequence"/>
</dbReference>
<dbReference type="FunFam" id="3.80.10.10:FF:000415">
    <property type="entry name" value="Inactive LRR receptor-like serine/threonine-protein kinase BIR2"/>
    <property type="match status" value="1"/>
</dbReference>
<dbReference type="OrthoDB" id="598358at2759"/>
<dbReference type="InterPro" id="IPR032675">
    <property type="entry name" value="LRR_dom_sf"/>
</dbReference>
<dbReference type="GO" id="GO:0005524">
    <property type="term" value="F:ATP binding"/>
    <property type="evidence" value="ECO:0007669"/>
    <property type="project" value="UniProtKB-KW"/>
</dbReference>
<evidence type="ECO:0000256" key="8">
    <source>
        <dbReference type="ARBA" id="ARBA00022840"/>
    </source>
</evidence>
<dbReference type="PROSITE" id="PS50011">
    <property type="entry name" value="PROTEIN_KINASE_DOM"/>
    <property type="match status" value="1"/>
</dbReference>
<evidence type="ECO:0000256" key="7">
    <source>
        <dbReference type="ARBA" id="ARBA00022741"/>
    </source>
</evidence>
<evidence type="ECO:0000256" key="5">
    <source>
        <dbReference type="ARBA" id="ARBA00022729"/>
    </source>
</evidence>
<keyword evidence="5 14" id="KW-0732">Signal</keyword>
<feature type="chain" id="PRO_5026318059" description="Protein kinase domain-containing protein" evidence="14">
    <location>
        <begin position="21"/>
        <end position="618"/>
    </location>
</feature>
<evidence type="ECO:0000256" key="3">
    <source>
        <dbReference type="ARBA" id="ARBA00022614"/>
    </source>
</evidence>
<evidence type="ECO:0000313" key="16">
    <source>
        <dbReference type="EMBL" id="KAF0891724.1"/>
    </source>
</evidence>
<name>A0A6G1BVS4_9ORYZ</name>
<evidence type="ECO:0000256" key="9">
    <source>
        <dbReference type="ARBA" id="ARBA00022989"/>
    </source>
</evidence>
<reference evidence="16 17" key="1">
    <citation type="submission" date="2019-11" db="EMBL/GenBank/DDBJ databases">
        <title>Whole genome sequence of Oryza granulata.</title>
        <authorList>
            <person name="Li W."/>
        </authorList>
    </citation>
    <scope>NUCLEOTIDE SEQUENCE [LARGE SCALE GENOMIC DNA]</scope>
    <source>
        <strain evidence="17">cv. Menghai</strain>
        <tissue evidence="16">Leaf</tissue>
    </source>
</reference>
<evidence type="ECO:0000256" key="1">
    <source>
        <dbReference type="ARBA" id="ARBA00004167"/>
    </source>
</evidence>
<evidence type="ECO:0000256" key="2">
    <source>
        <dbReference type="ARBA" id="ARBA00022553"/>
    </source>
</evidence>
<comment type="subcellular location">
    <subcellularLocation>
        <location evidence="1">Membrane</location>
        <topology evidence="1">Single-pass membrane protein</topology>
    </subcellularLocation>
</comment>
<dbReference type="PANTHER" id="PTHR48007">
    <property type="entry name" value="LEUCINE-RICH REPEAT RECEPTOR-LIKE PROTEIN KINASE PXC1"/>
    <property type="match status" value="1"/>
</dbReference>
<dbReference type="Pfam" id="PF07714">
    <property type="entry name" value="PK_Tyr_Ser-Thr"/>
    <property type="match status" value="1"/>
</dbReference>
<evidence type="ECO:0000256" key="11">
    <source>
        <dbReference type="ARBA" id="ARBA00023180"/>
    </source>
</evidence>
<keyword evidence="3" id="KW-0433">Leucine-rich repeat</keyword>
<dbReference type="EMBL" id="SPHZ02000011">
    <property type="protein sequence ID" value="KAF0891724.1"/>
    <property type="molecule type" value="Genomic_DNA"/>
</dbReference>
<organism evidence="16 17">
    <name type="scientific">Oryza meyeriana var. granulata</name>
    <dbReference type="NCBI Taxonomy" id="110450"/>
    <lineage>
        <taxon>Eukaryota</taxon>
        <taxon>Viridiplantae</taxon>
        <taxon>Streptophyta</taxon>
        <taxon>Embryophyta</taxon>
        <taxon>Tracheophyta</taxon>
        <taxon>Spermatophyta</taxon>
        <taxon>Magnoliopsida</taxon>
        <taxon>Liliopsida</taxon>
        <taxon>Poales</taxon>
        <taxon>Poaceae</taxon>
        <taxon>BOP clade</taxon>
        <taxon>Oryzoideae</taxon>
        <taxon>Oryzeae</taxon>
        <taxon>Oryzinae</taxon>
        <taxon>Oryza</taxon>
        <taxon>Oryza meyeriana</taxon>
    </lineage>
</organism>
<dbReference type="Gene3D" id="1.10.510.10">
    <property type="entry name" value="Transferase(Phosphotransferase) domain 1"/>
    <property type="match status" value="1"/>
</dbReference>
<dbReference type="AlphaFoldDB" id="A0A6G1BVS4"/>
<gene>
    <name evidence="16" type="ORF">E2562_010932</name>
</gene>
<sequence length="618" mass="66253">MPPSPLLLLVAALLAAAAAAQSAMLREDDVRCLRGVKKSLRDPDSRLLSWTFENLSSSAVCSYNGVSCWNPQELRIIALSLSGFGLQGGIPSDLQFCSGATTLDLSGNALEGQIPPALCDWIPFVVKLDLSGNQLSGPLPRELANCRFLNSLKLSGNSFSGQIPESLGRLDRLKSLDLSGNKLSGQIPAQLASFSKESFSDNKGLCGRPVSSRCGRALGGAGLGIVIAAGVFGAAASLLLAFFFWRCTGKSKGGRRRRGGSESGGGSAEDGSWWAERLRAAHNRLAPVSLFQKPIVKVKLADLMSATQDFSTSHIVVAGSSRAGTAYRAVLRDGSALTVKRLHSCPLSEKAFRAEMGRVGQLRHPNIVPLLGFCVVEDERLLVYKHMESGALSSVLKEPGETPLDWATRLRIAVGAARGLAWLHHGFQVPQIHQNLSSSAVLLDEDYEARITDVGLTRLVRMAPGEGGDTSPFLNGDFGEYGYVAPECASNPVATMKGDVYAFGVILFELVSGQEAATVTSDAAGEGFKGTLVDWVNQLKVSGRIGDAIHKSLRGNGHDSEIDEFVKIAFACIMVRPRERLSMYRVYHSLKSIGQGCDVSEQFDEFPLAYNKDESDTM</sequence>
<evidence type="ECO:0000256" key="4">
    <source>
        <dbReference type="ARBA" id="ARBA00022692"/>
    </source>
</evidence>
<feature type="region of interest" description="Disordered" evidence="12">
    <location>
        <begin position="250"/>
        <end position="270"/>
    </location>
</feature>
<evidence type="ECO:0000256" key="13">
    <source>
        <dbReference type="SAM" id="Phobius"/>
    </source>
</evidence>
<keyword evidence="11" id="KW-0325">Glycoprotein</keyword>
<feature type="signal peptide" evidence="14">
    <location>
        <begin position="1"/>
        <end position="20"/>
    </location>
</feature>
<evidence type="ECO:0000256" key="6">
    <source>
        <dbReference type="ARBA" id="ARBA00022737"/>
    </source>
</evidence>
<protein>
    <recommendedName>
        <fullName evidence="15">Protein kinase domain-containing protein</fullName>
    </recommendedName>
</protein>
<dbReference type="FunFam" id="3.30.200.20:FF:000428">
    <property type="entry name" value="Inactive LRR receptor-like serine/threonine-protein kinase BIR2"/>
    <property type="match status" value="1"/>
</dbReference>
<keyword evidence="9 13" id="KW-1133">Transmembrane helix</keyword>